<dbReference type="PANTHER" id="PTHR30204:SF98">
    <property type="entry name" value="HTH-TYPE TRANSCRIPTIONAL REGULATOR ADHR"/>
    <property type="match status" value="1"/>
</dbReference>
<dbReference type="Pfam" id="PF13411">
    <property type="entry name" value="MerR_1"/>
    <property type="match status" value="1"/>
</dbReference>
<dbReference type="RefSeq" id="WP_227897210.1">
    <property type="nucleotide sequence ID" value="NZ_CP099466.1"/>
</dbReference>
<evidence type="ECO:0000256" key="2">
    <source>
        <dbReference type="SAM" id="MobiDB-lite"/>
    </source>
</evidence>
<dbReference type="PANTHER" id="PTHR30204">
    <property type="entry name" value="REDOX-CYCLING DRUG-SENSING TRANSCRIPTIONAL ACTIVATOR SOXR"/>
    <property type="match status" value="1"/>
</dbReference>
<gene>
    <name evidence="4" type="ORF">LJ757_15635</name>
</gene>
<dbReference type="InterPro" id="IPR047057">
    <property type="entry name" value="MerR_fam"/>
</dbReference>
<dbReference type="Gene3D" id="1.10.1660.10">
    <property type="match status" value="1"/>
</dbReference>
<sequence>MRISELAAESGVPVATIKFYLRSGLLPEGRQTAPRQAEYGADHLSRLRLIRALLGPGGLSIAAAGEVLKQLDQPPGSTHGLLGAAHHALDTGVRARAGQSMTEHPRADAMLASLGWNIDPADHLSRYRLEEALAGLEAAGFVPPPGFPEMYASAMRELAVRELEQVPLGSSSEAMRYVVLGTILTEPLLLALRRLAQQDVSAKNFADTAPPPSPAGETVPKHS</sequence>
<dbReference type="InterPro" id="IPR000551">
    <property type="entry name" value="MerR-type_HTH_dom"/>
</dbReference>
<dbReference type="EMBL" id="JAJFZV010000017">
    <property type="protein sequence ID" value="MCC3299222.1"/>
    <property type="molecule type" value="Genomic_DNA"/>
</dbReference>
<dbReference type="CDD" id="cd04780">
    <property type="entry name" value="HTH_MerR-like_sg5"/>
    <property type="match status" value="1"/>
</dbReference>
<keyword evidence="1" id="KW-0238">DNA-binding</keyword>
<name>A0A9X1MH17_9MICC</name>
<reference evidence="4" key="1">
    <citation type="submission" date="2021-10" db="EMBL/GenBank/DDBJ databases">
        <title>Novel species in genus Arthrobacter.</title>
        <authorList>
            <person name="Liu Y."/>
        </authorList>
    </citation>
    <scope>NUCLEOTIDE SEQUENCE</scope>
    <source>
        <strain evidence="4">Zg-Y453</strain>
    </source>
</reference>
<dbReference type="InterPro" id="IPR009061">
    <property type="entry name" value="DNA-bd_dom_put_sf"/>
</dbReference>
<dbReference type="Proteomes" id="UP001139158">
    <property type="component" value="Unassembled WGS sequence"/>
</dbReference>
<feature type="region of interest" description="Disordered" evidence="2">
    <location>
        <begin position="203"/>
        <end position="223"/>
    </location>
</feature>
<dbReference type="PROSITE" id="PS50937">
    <property type="entry name" value="HTH_MERR_2"/>
    <property type="match status" value="1"/>
</dbReference>
<organism evidence="4 5">
    <name type="scientific">Arthrobacter caoxuetaonis</name>
    <dbReference type="NCBI Taxonomy" id="2886935"/>
    <lineage>
        <taxon>Bacteria</taxon>
        <taxon>Bacillati</taxon>
        <taxon>Actinomycetota</taxon>
        <taxon>Actinomycetes</taxon>
        <taxon>Micrococcales</taxon>
        <taxon>Micrococcaceae</taxon>
        <taxon>Arthrobacter</taxon>
    </lineage>
</organism>
<protein>
    <submittedName>
        <fullName evidence="4">MerR family transcriptional regulator</fullName>
    </submittedName>
</protein>
<dbReference type="PRINTS" id="PR00040">
    <property type="entry name" value="HTHMERR"/>
</dbReference>
<dbReference type="SMART" id="SM00422">
    <property type="entry name" value="HTH_MERR"/>
    <property type="match status" value="1"/>
</dbReference>
<dbReference type="AlphaFoldDB" id="A0A9X1MH17"/>
<accession>A0A9X1MH17</accession>
<evidence type="ECO:0000259" key="3">
    <source>
        <dbReference type="PROSITE" id="PS50937"/>
    </source>
</evidence>
<comment type="caution">
    <text evidence="4">The sequence shown here is derived from an EMBL/GenBank/DDBJ whole genome shotgun (WGS) entry which is preliminary data.</text>
</comment>
<proteinExistence type="predicted"/>
<evidence type="ECO:0000313" key="5">
    <source>
        <dbReference type="Proteomes" id="UP001139158"/>
    </source>
</evidence>
<dbReference type="SUPFAM" id="SSF46955">
    <property type="entry name" value="Putative DNA-binding domain"/>
    <property type="match status" value="1"/>
</dbReference>
<dbReference type="GO" id="GO:0003677">
    <property type="term" value="F:DNA binding"/>
    <property type="evidence" value="ECO:0007669"/>
    <property type="project" value="UniProtKB-KW"/>
</dbReference>
<dbReference type="GO" id="GO:0003700">
    <property type="term" value="F:DNA-binding transcription factor activity"/>
    <property type="evidence" value="ECO:0007669"/>
    <property type="project" value="InterPro"/>
</dbReference>
<evidence type="ECO:0000313" key="4">
    <source>
        <dbReference type="EMBL" id="MCC3299222.1"/>
    </source>
</evidence>
<keyword evidence="5" id="KW-1185">Reference proteome</keyword>
<feature type="domain" description="HTH merR-type" evidence="3">
    <location>
        <begin position="1"/>
        <end position="70"/>
    </location>
</feature>
<evidence type="ECO:0000256" key="1">
    <source>
        <dbReference type="ARBA" id="ARBA00023125"/>
    </source>
</evidence>